<comment type="caution">
    <text evidence="1">The sequence shown here is derived from an EMBL/GenBank/DDBJ whole genome shotgun (WGS) entry which is preliminary data.</text>
</comment>
<dbReference type="Proteomes" id="UP000248272">
    <property type="component" value="Unassembled WGS sequence"/>
</dbReference>
<dbReference type="EMBL" id="BDSG01000015">
    <property type="protein sequence ID" value="GBL09405.1"/>
    <property type="molecule type" value="Genomic_DNA"/>
</dbReference>
<reference evidence="1 2" key="1">
    <citation type="journal article" date="2018" name="Front. Microbiol.">
        <title>Adaptation of the Freshwater Bloom-Forming Cyanobacterium Microcystis aeruginosa to Brackish Water Is Driven by Recent Horizontal Transfer of Sucrose Genes.</title>
        <authorList>
            <person name="Tanabe Y."/>
            <person name="Hodoki Y."/>
            <person name="Sano T."/>
            <person name="Tada K."/>
            <person name="Watanabe M.M."/>
        </authorList>
    </citation>
    <scope>NUCLEOTIDE SEQUENCE [LARGE SCALE GENOMIC DNA]</scope>
    <source>
        <strain evidence="1 2">Sj</strain>
    </source>
</reference>
<accession>A0A2Z6UGQ1</accession>
<gene>
    <name evidence="1" type="ORF">MSj_00884</name>
</gene>
<organism evidence="1 2">
    <name type="scientific">Microcystis aeruginosa Sj</name>
    <dbReference type="NCBI Taxonomy" id="1979544"/>
    <lineage>
        <taxon>Bacteria</taxon>
        <taxon>Bacillati</taxon>
        <taxon>Cyanobacteriota</taxon>
        <taxon>Cyanophyceae</taxon>
        <taxon>Oscillatoriophycideae</taxon>
        <taxon>Chroococcales</taxon>
        <taxon>Microcystaceae</taxon>
        <taxon>Microcystis</taxon>
    </lineage>
</organism>
<sequence length="113" mass="13797">MSSLEALFCYVDDFCRVFEPKLEQTRLSADNKARKRGKILTLSEIMTILIAFHQNHYRNFQHFYLDHVCVHWRQEFPQLPSYQRFIEWIPSTLIPLCVYWKHCFDFCRRSIFS</sequence>
<protein>
    <recommendedName>
        <fullName evidence="3">Transposase</fullName>
    </recommendedName>
</protein>
<name>A0A2Z6UGQ1_MICAE</name>
<evidence type="ECO:0000313" key="2">
    <source>
        <dbReference type="Proteomes" id="UP000248272"/>
    </source>
</evidence>
<evidence type="ECO:0000313" key="1">
    <source>
        <dbReference type="EMBL" id="GBL09405.1"/>
    </source>
</evidence>
<proteinExistence type="predicted"/>
<dbReference type="AlphaFoldDB" id="A0A2Z6UGQ1"/>
<evidence type="ECO:0008006" key="3">
    <source>
        <dbReference type="Google" id="ProtNLM"/>
    </source>
</evidence>